<proteinExistence type="predicted"/>
<evidence type="ECO:0000256" key="1">
    <source>
        <dbReference type="SAM" id="Coils"/>
    </source>
</evidence>
<dbReference type="EMBL" id="GL945482">
    <property type="protein sequence ID" value="EGN97578.1"/>
    <property type="molecule type" value="Genomic_DNA"/>
</dbReference>
<keyword evidence="1" id="KW-0175">Coiled coil</keyword>
<evidence type="ECO:0000313" key="4">
    <source>
        <dbReference type="Proteomes" id="UP000008063"/>
    </source>
</evidence>
<keyword evidence="4" id="KW-1185">Reference proteome</keyword>
<evidence type="ECO:0000313" key="3">
    <source>
        <dbReference type="EMBL" id="EGN97578.1"/>
    </source>
</evidence>
<dbReference type="Proteomes" id="UP000008063">
    <property type="component" value="Unassembled WGS sequence"/>
</dbReference>
<dbReference type="InParanoid" id="F8Q317"/>
<organism evidence="4">
    <name type="scientific">Serpula lacrymans var. lacrymans (strain S7.3)</name>
    <name type="common">Dry rot fungus</name>
    <dbReference type="NCBI Taxonomy" id="936435"/>
    <lineage>
        <taxon>Eukaryota</taxon>
        <taxon>Fungi</taxon>
        <taxon>Dikarya</taxon>
        <taxon>Basidiomycota</taxon>
        <taxon>Agaricomycotina</taxon>
        <taxon>Agaricomycetes</taxon>
        <taxon>Agaricomycetidae</taxon>
        <taxon>Boletales</taxon>
        <taxon>Coniophorineae</taxon>
        <taxon>Serpulaceae</taxon>
        <taxon>Serpula</taxon>
    </lineage>
</organism>
<evidence type="ECO:0000256" key="2">
    <source>
        <dbReference type="SAM" id="MobiDB-lite"/>
    </source>
</evidence>
<accession>F8Q317</accession>
<gene>
    <name evidence="3" type="ORF">SERLA73DRAFT_153925</name>
</gene>
<reference evidence="4" key="1">
    <citation type="journal article" date="2011" name="Science">
        <title>The plant cell wall-decomposing machinery underlies the functional diversity of forest fungi.</title>
        <authorList>
            <person name="Eastwood D.C."/>
            <person name="Floudas D."/>
            <person name="Binder M."/>
            <person name="Majcherczyk A."/>
            <person name="Schneider P."/>
            <person name="Aerts A."/>
            <person name="Asiegbu F.O."/>
            <person name="Baker S.E."/>
            <person name="Barry K."/>
            <person name="Bendiksby M."/>
            <person name="Blumentritt M."/>
            <person name="Coutinho P.M."/>
            <person name="Cullen D."/>
            <person name="de Vries R.P."/>
            <person name="Gathman A."/>
            <person name="Goodell B."/>
            <person name="Henrissat B."/>
            <person name="Ihrmark K."/>
            <person name="Kauserud H."/>
            <person name="Kohler A."/>
            <person name="LaButti K."/>
            <person name="Lapidus A."/>
            <person name="Lavin J.L."/>
            <person name="Lee Y.-H."/>
            <person name="Lindquist E."/>
            <person name="Lilly W."/>
            <person name="Lucas S."/>
            <person name="Morin E."/>
            <person name="Murat C."/>
            <person name="Oguiza J.A."/>
            <person name="Park J."/>
            <person name="Pisabarro A.G."/>
            <person name="Riley R."/>
            <person name="Rosling A."/>
            <person name="Salamov A."/>
            <person name="Schmidt O."/>
            <person name="Schmutz J."/>
            <person name="Skrede I."/>
            <person name="Stenlid J."/>
            <person name="Wiebenga A."/>
            <person name="Xie X."/>
            <person name="Kuees U."/>
            <person name="Hibbett D.S."/>
            <person name="Hoffmeister D."/>
            <person name="Hoegberg N."/>
            <person name="Martin F."/>
            <person name="Grigoriev I.V."/>
            <person name="Watkinson S.C."/>
        </authorList>
    </citation>
    <scope>NUCLEOTIDE SEQUENCE [LARGE SCALE GENOMIC DNA]</scope>
    <source>
        <strain evidence="4">strain S7.3</strain>
    </source>
</reference>
<dbReference type="OrthoDB" id="2679023at2759"/>
<dbReference type="AlphaFoldDB" id="F8Q317"/>
<dbReference type="HOGENOM" id="CLU_049214_0_0_1"/>
<feature type="compositionally biased region" description="Acidic residues" evidence="2">
    <location>
        <begin position="338"/>
        <end position="348"/>
    </location>
</feature>
<protein>
    <submittedName>
        <fullName evidence="3">Uncharacterized protein</fullName>
    </submittedName>
</protein>
<dbReference type="STRING" id="936435.F8Q317"/>
<name>F8Q317_SERL3</name>
<feature type="region of interest" description="Disordered" evidence="2">
    <location>
        <begin position="336"/>
        <end position="359"/>
    </location>
</feature>
<sequence>MPHPNGPNPEPPSSERAPNTNLLLLKAAVKEIENMKETNQAYRDMTDKQVKVLNAENLALQSGYKQMQADIENLKKQVAVLNRGMGVQCIKCDNDKNMEEHEEEMTGMRGDIDGAQPILTSLLNDVDPATVDLESLSPEQRESLSLEAAISKPVKDAINEAFARKIGFDNLEAKSLPAFPSTIDPSMWPKDPATQKPLQRYNWVLSADFCTKERKEREWETHQQQLEAAELQNLDDNKLEDDAPVSLPISKAHRNSRAQSLQQIYDDLDAIKDPNPNKEKAMTPHIRGHPIANYKIPSAKLLKNRLRVWQIKPDLLALPEYSSIVGLSQLAHNGNAWGDDEDPVDDDLTGGNQARRKRK</sequence>
<feature type="coiled-coil region" evidence="1">
    <location>
        <begin position="25"/>
        <end position="84"/>
    </location>
</feature>